<name>A0A498HMR8_MALDO</name>
<gene>
    <name evidence="1" type="ORF">DVH24_025521</name>
</gene>
<protein>
    <submittedName>
        <fullName evidence="1">Uncharacterized protein</fullName>
    </submittedName>
</protein>
<evidence type="ECO:0000313" key="1">
    <source>
        <dbReference type="EMBL" id="RXH72020.1"/>
    </source>
</evidence>
<comment type="caution">
    <text evidence="1">The sequence shown here is derived from an EMBL/GenBank/DDBJ whole genome shotgun (WGS) entry which is preliminary data.</text>
</comment>
<dbReference type="AlphaFoldDB" id="A0A498HMR8"/>
<reference evidence="1 2" key="1">
    <citation type="submission" date="2018-10" db="EMBL/GenBank/DDBJ databases">
        <title>A high-quality apple genome assembly.</title>
        <authorList>
            <person name="Hu J."/>
        </authorList>
    </citation>
    <scope>NUCLEOTIDE SEQUENCE [LARGE SCALE GENOMIC DNA]</scope>
    <source>
        <strain evidence="2">cv. HFTH1</strain>
        <tissue evidence="1">Young leaf</tissue>
    </source>
</reference>
<dbReference type="Proteomes" id="UP000290289">
    <property type="component" value="Chromosome 16"/>
</dbReference>
<evidence type="ECO:0000313" key="2">
    <source>
        <dbReference type="Proteomes" id="UP000290289"/>
    </source>
</evidence>
<keyword evidence="2" id="KW-1185">Reference proteome</keyword>
<dbReference type="EMBL" id="RDQH01000342">
    <property type="protein sequence ID" value="RXH72020.1"/>
    <property type="molecule type" value="Genomic_DNA"/>
</dbReference>
<organism evidence="1 2">
    <name type="scientific">Malus domestica</name>
    <name type="common">Apple</name>
    <name type="synonym">Pyrus malus</name>
    <dbReference type="NCBI Taxonomy" id="3750"/>
    <lineage>
        <taxon>Eukaryota</taxon>
        <taxon>Viridiplantae</taxon>
        <taxon>Streptophyta</taxon>
        <taxon>Embryophyta</taxon>
        <taxon>Tracheophyta</taxon>
        <taxon>Spermatophyta</taxon>
        <taxon>Magnoliopsida</taxon>
        <taxon>eudicotyledons</taxon>
        <taxon>Gunneridae</taxon>
        <taxon>Pentapetalae</taxon>
        <taxon>rosids</taxon>
        <taxon>fabids</taxon>
        <taxon>Rosales</taxon>
        <taxon>Rosaceae</taxon>
        <taxon>Amygdaloideae</taxon>
        <taxon>Maleae</taxon>
        <taxon>Malus</taxon>
    </lineage>
</organism>
<proteinExistence type="predicted"/>
<sequence>MLFPYPSDLVLTNNYVLISRPYVEYKSTAPQKDIASKQKELEVQANELISRVGKVSCNISLKYGHREEEITKALMHVLESTKSLMHIGTIKYI</sequence>
<accession>A0A498HMR8</accession>